<feature type="domain" description="DNA primase/polymerase bifunctional N-terminal" evidence="1">
    <location>
        <begin position="28"/>
        <end position="193"/>
    </location>
</feature>
<evidence type="ECO:0000313" key="3">
    <source>
        <dbReference type="Proteomes" id="UP000199361"/>
    </source>
</evidence>
<reference evidence="2 3" key="1">
    <citation type="submission" date="2016-10" db="EMBL/GenBank/DDBJ databases">
        <authorList>
            <person name="de Groot N.N."/>
        </authorList>
    </citation>
    <scope>NUCLEOTIDE SEQUENCE [LARGE SCALE GENOMIC DNA]</scope>
    <source>
        <strain evidence="2 3">CGMCC 4.5598</strain>
    </source>
</reference>
<sequence length="204" mass="21917">MMLTGNSTKDTIARAARQYTEIGWPVFAESYIEDLTCSVCQIAHTTDESMESCSCLRCHGVFSATADRKLVREMFRGIPRPILNIRTGAVSGLVAIEITSPVGVQTAARLDRAGLLPNTVTARTGGGGGYLIYKHPGGYVPSVRDGLGPGVHVHGENGWFMAPPTRNPRNGSIITWLSGKAEKPVVEPHPRIISNISERFASAA</sequence>
<dbReference type="InterPro" id="IPR036280">
    <property type="entry name" value="Multihaem_cyt_sf"/>
</dbReference>
<organism evidence="2 3">
    <name type="scientific">Nonomuraea wenchangensis</name>
    <dbReference type="NCBI Taxonomy" id="568860"/>
    <lineage>
        <taxon>Bacteria</taxon>
        <taxon>Bacillati</taxon>
        <taxon>Actinomycetota</taxon>
        <taxon>Actinomycetes</taxon>
        <taxon>Streptosporangiales</taxon>
        <taxon>Streptosporangiaceae</taxon>
        <taxon>Nonomuraea</taxon>
    </lineage>
</organism>
<keyword evidence="3" id="KW-1185">Reference proteome</keyword>
<dbReference type="EMBL" id="FOHX01000016">
    <property type="protein sequence ID" value="SEU38706.1"/>
    <property type="molecule type" value="Genomic_DNA"/>
</dbReference>
<dbReference type="OrthoDB" id="3218228at2"/>
<dbReference type="AlphaFoldDB" id="A0A1I0LF43"/>
<dbReference type="SUPFAM" id="SSF48695">
    <property type="entry name" value="Multiheme cytochromes"/>
    <property type="match status" value="1"/>
</dbReference>
<gene>
    <name evidence="2" type="ORF">SAMN05421811_1169</name>
</gene>
<accession>A0A1I0LF43</accession>
<evidence type="ECO:0000259" key="1">
    <source>
        <dbReference type="SMART" id="SM00943"/>
    </source>
</evidence>
<dbReference type="Pfam" id="PF09250">
    <property type="entry name" value="Prim-Pol"/>
    <property type="match status" value="1"/>
</dbReference>
<name>A0A1I0LF43_9ACTN</name>
<dbReference type="SMART" id="SM00943">
    <property type="entry name" value="Prim-Pol"/>
    <property type="match status" value="1"/>
</dbReference>
<evidence type="ECO:0000313" key="2">
    <source>
        <dbReference type="EMBL" id="SEU38706.1"/>
    </source>
</evidence>
<proteinExistence type="predicted"/>
<dbReference type="Proteomes" id="UP000199361">
    <property type="component" value="Unassembled WGS sequence"/>
</dbReference>
<dbReference type="InterPro" id="IPR015330">
    <property type="entry name" value="DNA_primase/pol_bifunc_N"/>
</dbReference>
<dbReference type="RefSeq" id="WP_091090601.1">
    <property type="nucleotide sequence ID" value="NZ_FOHX01000016.1"/>
</dbReference>
<protein>
    <submittedName>
        <fullName evidence="2">Bifunctional DNA primase/polymerase, N-terminal</fullName>
    </submittedName>
</protein>
<dbReference type="STRING" id="568860.SAMN05421811_1169"/>